<evidence type="ECO:0000256" key="1">
    <source>
        <dbReference type="SAM" id="Phobius"/>
    </source>
</evidence>
<dbReference type="AlphaFoldDB" id="A0A1H9UC95"/>
<keyword evidence="1" id="KW-1133">Transmembrane helix</keyword>
<protein>
    <submittedName>
        <fullName evidence="2">Uncharacterized protein</fullName>
    </submittedName>
</protein>
<keyword evidence="3" id="KW-1185">Reference proteome</keyword>
<sequence>MIVLGIILVLIGWLASISILTTIGIILIVVGLILAILGATGRAVGGRKYWY</sequence>
<keyword evidence="1" id="KW-0812">Transmembrane</keyword>
<dbReference type="Proteomes" id="UP000199019">
    <property type="component" value="Unassembled WGS sequence"/>
</dbReference>
<accession>A0A1H9UC95</accession>
<dbReference type="STRING" id="587636.SAMN05216199_1850"/>
<reference evidence="3" key="1">
    <citation type="submission" date="2016-10" db="EMBL/GenBank/DDBJ databases">
        <authorList>
            <person name="Varghese N."/>
            <person name="Submissions S."/>
        </authorList>
    </citation>
    <scope>NUCLEOTIDE SEQUENCE [LARGE SCALE GENOMIC DNA]</scope>
    <source>
        <strain evidence="3">CGMCC 1.6963</strain>
    </source>
</reference>
<keyword evidence="1" id="KW-0472">Membrane</keyword>
<evidence type="ECO:0000313" key="2">
    <source>
        <dbReference type="EMBL" id="SES07076.1"/>
    </source>
</evidence>
<dbReference type="Pfam" id="PF19626">
    <property type="entry name" value="DUF6131"/>
    <property type="match status" value="1"/>
</dbReference>
<name>A0A1H9UC95_9MICO</name>
<feature type="transmembrane region" description="Helical" evidence="1">
    <location>
        <begin position="6"/>
        <end position="39"/>
    </location>
</feature>
<organism evidence="2 3">
    <name type="scientific">Pedococcus cremeus</name>
    <dbReference type="NCBI Taxonomy" id="587636"/>
    <lineage>
        <taxon>Bacteria</taxon>
        <taxon>Bacillati</taxon>
        <taxon>Actinomycetota</taxon>
        <taxon>Actinomycetes</taxon>
        <taxon>Micrococcales</taxon>
        <taxon>Intrasporangiaceae</taxon>
        <taxon>Pedococcus</taxon>
    </lineage>
</organism>
<dbReference type="InterPro" id="IPR046134">
    <property type="entry name" value="DUF6131"/>
</dbReference>
<gene>
    <name evidence="2" type="ORF">SAMN05216199_1850</name>
</gene>
<evidence type="ECO:0000313" key="3">
    <source>
        <dbReference type="Proteomes" id="UP000199019"/>
    </source>
</evidence>
<dbReference type="EMBL" id="FOHB01000003">
    <property type="protein sequence ID" value="SES07076.1"/>
    <property type="molecule type" value="Genomic_DNA"/>
</dbReference>
<dbReference type="RefSeq" id="WP_091757477.1">
    <property type="nucleotide sequence ID" value="NZ_FOHB01000003.1"/>
</dbReference>
<proteinExistence type="predicted"/>